<evidence type="ECO:0000313" key="2">
    <source>
        <dbReference type="EMBL" id="MBO1320220.1"/>
    </source>
</evidence>
<dbReference type="EMBL" id="JAFREP010000016">
    <property type="protein sequence ID" value="MBO1320220.1"/>
    <property type="molecule type" value="Genomic_DNA"/>
</dbReference>
<dbReference type="AlphaFoldDB" id="A0A8J7Q977"/>
<keyword evidence="3" id="KW-1185">Reference proteome</keyword>
<dbReference type="PANTHER" id="PTHR35586">
    <property type="entry name" value="SLL1691 PROTEIN"/>
    <property type="match status" value="1"/>
</dbReference>
<evidence type="ECO:0000313" key="3">
    <source>
        <dbReference type="Proteomes" id="UP000664417"/>
    </source>
</evidence>
<dbReference type="RefSeq" id="WP_207860174.1">
    <property type="nucleotide sequence ID" value="NZ_JAFREP010000016.1"/>
</dbReference>
<gene>
    <name evidence="2" type="ORF">J3U88_17225</name>
</gene>
<organism evidence="2 3">
    <name type="scientific">Acanthopleuribacter pedis</name>
    <dbReference type="NCBI Taxonomy" id="442870"/>
    <lineage>
        <taxon>Bacteria</taxon>
        <taxon>Pseudomonadati</taxon>
        <taxon>Acidobacteriota</taxon>
        <taxon>Holophagae</taxon>
        <taxon>Acanthopleuribacterales</taxon>
        <taxon>Acanthopleuribacteraceae</taxon>
        <taxon>Acanthopleuribacter</taxon>
    </lineage>
</organism>
<evidence type="ECO:0008006" key="4">
    <source>
        <dbReference type="Google" id="ProtNLM"/>
    </source>
</evidence>
<dbReference type="Proteomes" id="UP000664417">
    <property type="component" value="Unassembled WGS sequence"/>
</dbReference>
<name>A0A8J7Q977_9BACT</name>
<accession>A0A8J7Q977</accession>
<sequence>MAALEQGFHQDLSVLEGETSMRYVSSIERFAMKKGREEGRAEGREEGRAEGREEGRAEGREEGRAEGREEGRAEGREEGRAETFAELLRITLNQRFGTIPPAVLQKIEAATLPQLNAWFEAALTAEHPGTVFPEDTW</sequence>
<proteinExistence type="predicted"/>
<dbReference type="PANTHER" id="PTHR35586:SF1">
    <property type="entry name" value="SLL1691 PROTEIN"/>
    <property type="match status" value="1"/>
</dbReference>
<feature type="region of interest" description="Disordered" evidence="1">
    <location>
        <begin position="32"/>
        <end position="80"/>
    </location>
</feature>
<evidence type="ECO:0000256" key="1">
    <source>
        <dbReference type="SAM" id="MobiDB-lite"/>
    </source>
</evidence>
<reference evidence="2" key="1">
    <citation type="submission" date="2021-03" db="EMBL/GenBank/DDBJ databases">
        <authorList>
            <person name="Wang G."/>
        </authorList>
    </citation>
    <scope>NUCLEOTIDE SEQUENCE</scope>
    <source>
        <strain evidence="2">KCTC 12899</strain>
    </source>
</reference>
<comment type="caution">
    <text evidence="2">The sequence shown here is derived from an EMBL/GenBank/DDBJ whole genome shotgun (WGS) entry which is preliminary data.</text>
</comment>
<protein>
    <recommendedName>
        <fullName evidence="4">DUF4351 domain-containing protein</fullName>
    </recommendedName>
</protein>